<reference evidence="2 3" key="1">
    <citation type="journal article" date="2023" name="Arcadia Sci">
        <title>De novo assembly of a long-read Amblyomma americanum tick genome.</title>
        <authorList>
            <person name="Chou S."/>
            <person name="Poskanzer K.E."/>
            <person name="Rollins M."/>
            <person name="Thuy-Boun P.S."/>
        </authorList>
    </citation>
    <scope>NUCLEOTIDE SEQUENCE [LARGE SCALE GENOMIC DNA]</scope>
    <source>
        <strain evidence="2">F_SG_1</strain>
        <tissue evidence="2">Salivary glands</tissue>
    </source>
</reference>
<evidence type="ECO:0000313" key="2">
    <source>
        <dbReference type="EMBL" id="KAK8761336.1"/>
    </source>
</evidence>
<accession>A0AAQ4DFU6</accession>
<proteinExistence type="predicted"/>
<sequence length="91" mass="10029">MRIICRHHADPARAPGPPGTGADRHLCRPFLGSRRLQRKNSWEVGVSSSSYPAAQKRLLDWATQVAERHRQPAATRPGANPPVGCTHKAPY</sequence>
<protein>
    <submittedName>
        <fullName evidence="2">Uncharacterized protein</fullName>
    </submittedName>
</protein>
<dbReference type="EMBL" id="JARKHS020031282">
    <property type="protein sequence ID" value="KAK8761336.1"/>
    <property type="molecule type" value="Genomic_DNA"/>
</dbReference>
<dbReference type="AlphaFoldDB" id="A0AAQ4DFU6"/>
<feature type="region of interest" description="Disordered" evidence="1">
    <location>
        <begin position="69"/>
        <end position="91"/>
    </location>
</feature>
<evidence type="ECO:0000313" key="3">
    <source>
        <dbReference type="Proteomes" id="UP001321473"/>
    </source>
</evidence>
<feature type="region of interest" description="Disordered" evidence="1">
    <location>
        <begin position="1"/>
        <end position="24"/>
    </location>
</feature>
<comment type="caution">
    <text evidence="2">The sequence shown here is derived from an EMBL/GenBank/DDBJ whole genome shotgun (WGS) entry which is preliminary data.</text>
</comment>
<gene>
    <name evidence="2" type="ORF">V5799_027398</name>
</gene>
<dbReference type="Proteomes" id="UP001321473">
    <property type="component" value="Unassembled WGS sequence"/>
</dbReference>
<evidence type="ECO:0000256" key="1">
    <source>
        <dbReference type="SAM" id="MobiDB-lite"/>
    </source>
</evidence>
<keyword evidence="3" id="KW-1185">Reference proteome</keyword>
<name>A0AAQ4DFU6_AMBAM</name>
<organism evidence="2 3">
    <name type="scientific">Amblyomma americanum</name>
    <name type="common">Lone star tick</name>
    <dbReference type="NCBI Taxonomy" id="6943"/>
    <lineage>
        <taxon>Eukaryota</taxon>
        <taxon>Metazoa</taxon>
        <taxon>Ecdysozoa</taxon>
        <taxon>Arthropoda</taxon>
        <taxon>Chelicerata</taxon>
        <taxon>Arachnida</taxon>
        <taxon>Acari</taxon>
        <taxon>Parasitiformes</taxon>
        <taxon>Ixodida</taxon>
        <taxon>Ixodoidea</taxon>
        <taxon>Ixodidae</taxon>
        <taxon>Amblyomminae</taxon>
        <taxon>Amblyomma</taxon>
    </lineage>
</organism>